<dbReference type="Pfam" id="PF00686">
    <property type="entry name" value="CBM_20"/>
    <property type="match status" value="1"/>
</dbReference>
<proteinExistence type="predicted"/>
<protein>
    <submittedName>
        <fullName evidence="4">Uncharacterized protein LOC103711172 isoform X1</fullName>
    </submittedName>
</protein>
<dbReference type="InterPro" id="IPR013783">
    <property type="entry name" value="Ig-like_fold"/>
</dbReference>
<dbReference type="PROSITE" id="PS51166">
    <property type="entry name" value="CBM20"/>
    <property type="match status" value="1"/>
</dbReference>
<reference evidence="4" key="1">
    <citation type="submission" date="2025-08" db="UniProtKB">
        <authorList>
            <consortium name="RefSeq"/>
        </authorList>
    </citation>
    <scope>IDENTIFICATION</scope>
    <source>
        <tissue evidence="4">Young leaves</tissue>
    </source>
</reference>
<feature type="region of interest" description="Disordered" evidence="1">
    <location>
        <begin position="226"/>
        <end position="251"/>
    </location>
</feature>
<dbReference type="SUPFAM" id="SSF49452">
    <property type="entry name" value="Starch-binding domain-like"/>
    <property type="match status" value="1"/>
</dbReference>
<dbReference type="Proteomes" id="UP000228380">
    <property type="component" value="Unplaced"/>
</dbReference>
<dbReference type="GO" id="GO:2001070">
    <property type="term" value="F:starch binding"/>
    <property type="evidence" value="ECO:0007669"/>
    <property type="project" value="InterPro"/>
</dbReference>
<evidence type="ECO:0000259" key="2">
    <source>
        <dbReference type="PROSITE" id="PS51166"/>
    </source>
</evidence>
<name>A0A8B7MUV2_PHODC</name>
<dbReference type="RefSeq" id="XP_017699305.2">
    <property type="nucleotide sequence ID" value="XM_017843816.3"/>
</dbReference>
<dbReference type="SMART" id="SM01065">
    <property type="entry name" value="CBM_2"/>
    <property type="match status" value="1"/>
</dbReference>
<gene>
    <name evidence="4" type="primary">LOC103711172</name>
</gene>
<evidence type="ECO:0000256" key="1">
    <source>
        <dbReference type="SAM" id="MobiDB-lite"/>
    </source>
</evidence>
<dbReference type="InterPro" id="IPR013784">
    <property type="entry name" value="Carb-bd-like_fold"/>
</dbReference>
<dbReference type="PANTHER" id="PTHR15048:SF0">
    <property type="entry name" value="STARCH-BINDING DOMAIN-CONTAINING PROTEIN 1"/>
    <property type="match status" value="1"/>
</dbReference>
<dbReference type="GeneID" id="103711172"/>
<dbReference type="GO" id="GO:0016020">
    <property type="term" value="C:membrane"/>
    <property type="evidence" value="ECO:0007669"/>
    <property type="project" value="TreeGrafter"/>
</dbReference>
<sequence>MEAALKSLCPSNGSRSIYPTDLCSGRRRAACAFSSNASWIRAVQPPRKPASSLLIFLDKKSLRSAPVSSSSSSSSLSASAAAPEAEEEEAAADAQIQTGIHPKTARVKFLLQKECLFGEQFLLVGDDPIFGLWEPSRAIPLEWSDGHVWGAQLQDVPVGKPIRFKFILRGFAGEITWQPGPDRILEIWETAKTVVVSQDWDDAEDRKISEEEPLAIPTEEAIIAESKPGSDGGAATDDAHLPNGDTAEVQGHATDEELSRATGDEKKLASYGAAADRILVPGLAPLPESETASVFPPNDVTTGKVADALLASDEAEECNPSKLSGEERKPDVPEGNLLDEESSTLPETVSGDDSKKTQCYGGDFSEEKHLEGSNYQSTAGVIKNDIQQGRSALHQLLLNLGFDMNPTEGA</sequence>
<dbReference type="Gene3D" id="2.60.40.10">
    <property type="entry name" value="Immunoglobulins"/>
    <property type="match status" value="1"/>
</dbReference>
<dbReference type="PANTHER" id="PTHR15048">
    <property type="entry name" value="STARCH-BINDING DOMAIN-CONTAINING PROTEIN 1"/>
    <property type="match status" value="1"/>
</dbReference>
<dbReference type="AlphaFoldDB" id="A0A8B7MUV2"/>
<keyword evidence="3" id="KW-1185">Reference proteome</keyword>
<dbReference type="InterPro" id="IPR002044">
    <property type="entry name" value="CBM20"/>
</dbReference>
<accession>A0A8B7MUV2</accession>
<feature type="compositionally biased region" description="Low complexity" evidence="1">
    <location>
        <begin position="65"/>
        <end position="83"/>
    </location>
</feature>
<feature type="region of interest" description="Disordered" evidence="1">
    <location>
        <begin position="314"/>
        <end position="373"/>
    </location>
</feature>
<feature type="region of interest" description="Disordered" evidence="1">
    <location>
        <begin position="65"/>
        <end position="94"/>
    </location>
</feature>
<evidence type="ECO:0000313" key="4">
    <source>
        <dbReference type="RefSeq" id="XP_017699305.2"/>
    </source>
</evidence>
<organism evidence="3 4">
    <name type="scientific">Phoenix dactylifera</name>
    <name type="common">Date palm</name>
    <dbReference type="NCBI Taxonomy" id="42345"/>
    <lineage>
        <taxon>Eukaryota</taxon>
        <taxon>Viridiplantae</taxon>
        <taxon>Streptophyta</taxon>
        <taxon>Embryophyta</taxon>
        <taxon>Tracheophyta</taxon>
        <taxon>Spermatophyta</taxon>
        <taxon>Magnoliopsida</taxon>
        <taxon>Liliopsida</taxon>
        <taxon>Arecaceae</taxon>
        <taxon>Coryphoideae</taxon>
        <taxon>Phoeniceae</taxon>
        <taxon>Phoenix</taxon>
    </lineage>
</organism>
<evidence type="ECO:0000313" key="3">
    <source>
        <dbReference type="Proteomes" id="UP000228380"/>
    </source>
</evidence>
<feature type="domain" description="CBM20" evidence="2">
    <location>
        <begin position="99"/>
        <end position="202"/>
    </location>
</feature>
<dbReference type="CDD" id="cd05467">
    <property type="entry name" value="CBM20"/>
    <property type="match status" value="1"/>
</dbReference>